<dbReference type="InterPro" id="IPR036390">
    <property type="entry name" value="WH_DNA-bd_sf"/>
</dbReference>
<dbReference type="AlphaFoldDB" id="A0A2U1SVR0"/>
<dbReference type="SUPFAM" id="SSF46785">
    <property type="entry name" value="Winged helix' DNA-binding domain"/>
    <property type="match status" value="1"/>
</dbReference>
<organism evidence="6 7">
    <name type="scientific">Methylosinus sporium</name>
    <dbReference type="NCBI Taxonomy" id="428"/>
    <lineage>
        <taxon>Bacteria</taxon>
        <taxon>Pseudomonadati</taxon>
        <taxon>Pseudomonadota</taxon>
        <taxon>Alphaproteobacteria</taxon>
        <taxon>Hyphomicrobiales</taxon>
        <taxon>Methylocystaceae</taxon>
        <taxon>Methylosinus</taxon>
    </lineage>
</organism>
<name>A0A2U1SVR0_METSR</name>
<dbReference type="OrthoDB" id="9793571at2"/>
<dbReference type="InterPro" id="IPR000847">
    <property type="entry name" value="LysR_HTH_N"/>
</dbReference>
<keyword evidence="3" id="KW-0238">DNA-binding</keyword>
<proteinExistence type="inferred from homology"/>
<dbReference type="PANTHER" id="PTHR30537">
    <property type="entry name" value="HTH-TYPE TRANSCRIPTIONAL REGULATOR"/>
    <property type="match status" value="1"/>
</dbReference>
<dbReference type="CDD" id="cd08432">
    <property type="entry name" value="PBP2_GcdR_TrpI_HvrB_AmpR_like"/>
    <property type="match status" value="1"/>
</dbReference>
<evidence type="ECO:0000313" key="7">
    <source>
        <dbReference type="Proteomes" id="UP000245137"/>
    </source>
</evidence>
<dbReference type="GO" id="GO:0006351">
    <property type="term" value="P:DNA-templated transcription"/>
    <property type="evidence" value="ECO:0007669"/>
    <property type="project" value="TreeGrafter"/>
</dbReference>
<comment type="similarity">
    <text evidence="1">Belongs to the LysR transcriptional regulatory family.</text>
</comment>
<keyword evidence="2" id="KW-0805">Transcription regulation</keyword>
<dbReference type="Proteomes" id="UP000245137">
    <property type="component" value="Unassembled WGS sequence"/>
</dbReference>
<dbReference type="PANTHER" id="PTHR30537:SF74">
    <property type="entry name" value="HTH-TYPE TRANSCRIPTIONAL REGULATOR TRPI"/>
    <property type="match status" value="1"/>
</dbReference>
<dbReference type="GO" id="GO:0043565">
    <property type="term" value="F:sequence-specific DNA binding"/>
    <property type="evidence" value="ECO:0007669"/>
    <property type="project" value="TreeGrafter"/>
</dbReference>
<evidence type="ECO:0000259" key="5">
    <source>
        <dbReference type="PROSITE" id="PS50931"/>
    </source>
</evidence>
<evidence type="ECO:0000256" key="4">
    <source>
        <dbReference type="ARBA" id="ARBA00023163"/>
    </source>
</evidence>
<gene>
    <name evidence="6" type="ORF">C5689_00965</name>
</gene>
<feature type="domain" description="HTH lysR-type" evidence="5">
    <location>
        <begin position="1"/>
        <end position="55"/>
    </location>
</feature>
<dbReference type="Gene3D" id="1.10.10.10">
    <property type="entry name" value="Winged helix-like DNA-binding domain superfamily/Winged helix DNA-binding domain"/>
    <property type="match status" value="1"/>
</dbReference>
<sequence length="297" mass="31936">MSLRAFEAAARRESFKLAAAELGVTPTAISHQIKGLETELGLRLFTRKAREVALTPRGLALYLDLRVAFDSMAEAVDRARRPTERKQAATLSATVAFTSRALAPRAESFRGRNPGWDLRLHASDRPANLRAGEADAAIRCGVGHYSGQVATPLFTDRYAPVCSPRLDIRRPKHLAGATLIHREWGPHANGPRLPSWRRWADERGAKSFDPELGIVVADEESAIRAAVAGRGVALASLSLVAAELASGALTQPFGPVLDGLQYDFVHPLGAEDRPAVAALKDWAVAEFATEPAKAALG</sequence>
<comment type="caution">
    <text evidence="6">The sequence shown here is derived from an EMBL/GenBank/DDBJ whole genome shotgun (WGS) entry which is preliminary data.</text>
</comment>
<dbReference type="PRINTS" id="PR00039">
    <property type="entry name" value="HTHLYSR"/>
</dbReference>
<dbReference type="PROSITE" id="PS50931">
    <property type="entry name" value="HTH_LYSR"/>
    <property type="match status" value="1"/>
</dbReference>
<dbReference type="InterPro" id="IPR005119">
    <property type="entry name" value="LysR_subst-bd"/>
</dbReference>
<dbReference type="Pfam" id="PF03466">
    <property type="entry name" value="LysR_substrate"/>
    <property type="match status" value="1"/>
</dbReference>
<evidence type="ECO:0000256" key="1">
    <source>
        <dbReference type="ARBA" id="ARBA00009437"/>
    </source>
</evidence>
<dbReference type="Gene3D" id="3.40.190.10">
    <property type="entry name" value="Periplasmic binding protein-like II"/>
    <property type="match status" value="2"/>
</dbReference>
<evidence type="ECO:0000313" key="6">
    <source>
        <dbReference type="EMBL" id="PWB95715.1"/>
    </source>
</evidence>
<evidence type="ECO:0000256" key="2">
    <source>
        <dbReference type="ARBA" id="ARBA00023015"/>
    </source>
</evidence>
<dbReference type="SUPFAM" id="SSF53850">
    <property type="entry name" value="Periplasmic binding protein-like II"/>
    <property type="match status" value="1"/>
</dbReference>
<evidence type="ECO:0000256" key="3">
    <source>
        <dbReference type="ARBA" id="ARBA00023125"/>
    </source>
</evidence>
<dbReference type="InterPro" id="IPR036388">
    <property type="entry name" value="WH-like_DNA-bd_sf"/>
</dbReference>
<dbReference type="Pfam" id="PF00126">
    <property type="entry name" value="HTH_1"/>
    <property type="match status" value="1"/>
</dbReference>
<dbReference type="InterPro" id="IPR058163">
    <property type="entry name" value="LysR-type_TF_proteobact-type"/>
</dbReference>
<dbReference type="EMBL" id="PUIV01000001">
    <property type="protein sequence ID" value="PWB95715.1"/>
    <property type="molecule type" value="Genomic_DNA"/>
</dbReference>
<dbReference type="FunFam" id="1.10.10.10:FF:000001">
    <property type="entry name" value="LysR family transcriptional regulator"/>
    <property type="match status" value="1"/>
</dbReference>
<protein>
    <submittedName>
        <fullName evidence="6">LysR family transcriptional regulator</fullName>
    </submittedName>
</protein>
<accession>A0A2U1SVR0</accession>
<dbReference type="GO" id="GO:0003700">
    <property type="term" value="F:DNA-binding transcription factor activity"/>
    <property type="evidence" value="ECO:0007669"/>
    <property type="project" value="InterPro"/>
</dbReference>
<keyword evidence="7" id="KW-1185">Reference proteome</keyword>
<keyword evidence="4" id="KW-0804">Transcription</keyword>
<reference evidence="6 7" key="1">
    <citation type="journal article" date="2018" name="Appl. Microbiol. Biotechnol.">
        <title>Co-cultivation of the strictly anaerobic methanogen Methanosarcina barkeri with aerobic methanotrophs in an oxygen-limited membrane bioreactor.</title>
        <authorList>
            <person name="In 't Zandt M.H."/>
            <person name="van den Bosch T.J.M."/>
            <person name="Rijkers R."/>
            <person name="van Kessel M.A.H.J."/>
            <person name="Jetten M.S.M."/>
            <person name="Welte C.U."/>
        </authorList>
    </citation>
    <scope>NUCLEOTIDE SEQUENCE [LARGE SCALE GENOMIC DNA]</scope>
    <source>
        <strain evidence="6 7">DSM 17706</strain>
    </source>
</reference>